<dbReference type="InterPro" id="IPR052399">
    <property type="entry name" value="Phage_Baseplate_Assmbl_Protein"/>
</dbReference>
<protein>
    <submittedName>
        <fullName evidence="5">Baseplate J/gp47 family protein</fullName>
    </submittedName>
</protein>
<dbReference type="PANTHER" id="PTHR37829:SF3">
    <property type="entry name" value="PROTEIN JAYE-RELATED"/>
    <property type="match status" value="1"/>
</dbReference>
<dbReference type="EMBL" id="JAEMNX010000003">
    <property type="protein sequence ID" value="MBJ7537157.1"/>
    <property type="molecule type" value="Genomic_DNA"/>
</dbReference>
<dbReference type="Proteomes" id="UP000628710">
    <property type="component" value="Unassembled WGS sequence"/>
</dbReference>
<dbReference type="RefSeq" id="WP_199467293.1">
    <property type="nucleotide sequence ID" value="NZ_JAEMNX010000003.1"/>
</dbReference>
<evidence type="ECO:0000259" key="4">
    <source>
        <dbReference type="Pfam" id="PF26079"/>
    </source>
</evidence>
<sequence>MAFSRPTRTTIQARVAADLERHSGQKATRRGDVYYPLAQALAGASHGLHGHLQYNADQLFDDSCDDQNLLRRAAELGIYQTRAYRASGSATMTGNDGAKVLAETLLQTDDEVKYRITEQASIDGGTATLKITAVEAGSAGNLKAGSKLRFISTQLDIDVEVTVVSLTGGSDMESIDRVRARLAERRKNPSMGGNKADYITWTLAAHSDITRAWCYPNEAGLGTVTVRFVTEDLDSPVPSATHIEAVENYVDEKRPVSMKRFYALPISPKPLDIQFVSLTPNTAVVQAAVKAELKDLLRRQAEPGGTLYLSQIREAVSLATGESNHVINLTEDATCLTGEFFVLGDITWSAD</sequence>
<reference evidence="5" key="1">
    <citation type="submission" date="2020-12" db="EMBL/GenBank/DDBJ databases">
        <title>Marinomonas arctica sp. nov., a psychrotolerant bacterium isolated from the Arctic.</title>
        <authorList>
            <person name="Zhang Y."/>
        </authorList>
    </citation>
    <scope>NUCLEOTIDE SEQUENCE</scope>
    <source>
        <strain evidence="5">C1424</strain>
    </source>
</reference>
<comment type="caution">
    <text evidence="5">The sequence shown here is derived from an EMBL/GenBank/DDBJ whole genome shotgun (WGS) entry which is preliminary data.</text>
</comment>
<name>A0A934N0X2_9GAMM</name>
<dbReference type="InterPro" id="IPR058530">
    <property type="entry name" value="Baseplate_J-like_C"/>
</dbReference>
<evidence type="ECO:0000256" key="1">
    <source>
        <dbReference type="ARBA" id="ARBA00038087"/>
    </source>
</evidence>
<evidence type="ECO:0000313" key="6">
    <source>
        <dbReference type="Proteomes" id="UP000628710"/>
    </source>
</evidence>
<feature type="domain" description="Baseplate protein J-like barrel" evidence="2">
    <location>
        <begin position="90"/>
        <end position="169"/>
    </location>
</feature>
<dbReference type="AlphaFoldDB" id="A0A934N0X2"/>
<evidence type="ECO:0000259" key="2">
    <source>
        <dbReference type="Pfam" id="PF04865"/>
    </source>
</evidence>
<feature type="domain" description="Baseplate J-like central" evidence="3">
    <location>
        <begin position="191"/>
        <end position="258"/>
    </location>
</feature>
<dbReference type="InterPro" id="IPR058531">
    <property type="entry name" value="Baseplate_J_M"/>
</dbReference>
<dbReference type="PANTHER" id="PTHR37829">
    <property type="entry name" value="PHAGE-LIKE ELEMENT PBSX PROTEIN XKDT"/>
    <property type="match status" value="1"/>
</dbReference>
<dbReference type="InterPro" id="IPR006949">
    <property type="entry name" value="Barrel_Baseplate_J-like"/>
</dbReference>
<accession>A0A934N0X2</accession>
<organism evidence="5 6">
    <name type="scientific">Marinomonas transparens</name>
    <dbReference type="NCBI Taxonomy" id="2795388"/>
    <lineage>
        <taxon>Bacteria</taxon>
        <taxon>Pseudomonadati</taxon>
        <taxon>Pseudomonadota</taxon>
        <taxon>Gammaproteobacteria</taxon>
        <taxon>Oceanospirillales</taxon>
        <taxon>Oceanospirillaceae</taxon>
        <taxon>Marinomonas</taxon>
    </lineage>
</organism>
<dbReference type="Pfam" id="PF26078">
    <property type="entry name" value="Baseplate_J_M"/>
    <property type="match status" value="1"/>
</dbReference>
<evidence type="ECO:0000259" key="3">
    <source>
        <dbReference type="Pfam" id="PF26078"/>
    </source>
</evidence>
<comment type="similarity">
    <text evidence="1">Belongs to the Mu gp47/PBSX XkdT family.</text>
</comment>
<dbReference type="Pfam" id="PF04865">
    <property type="entry name" value="Baseplate_J"/>
    <property type="match status" value="1"/>
</dbReference>
<dbReference type="Pfam" id="PF26079">
    <property type="entry name" value="Baseplate_J_C"/>
    <property type="match status" value="1"/>
</dbReference>
<proteinExistence type="inferred from homology"/>
<feature type="domain" description="Baseplate J-like C-terminal" evidence="4">
    <location>
        <begin position="277"/>
        <end position="349"/>
    </location>
</feature>
<gene>
    <name evidence="5" type="ORF">I8J31_05630</name>
</gene>
<evidence type="ECO:0000313" key="5">
    <source>
        <dbReference type="EMBL" id="MBJ7537157.1"/>
    </source>
</evidence>
<keyword evidence="6" id="KW-1185">Reference proteome</keyword>